<reference evidence="2 4" key="3">
    <citation type="submission" date="2017-04" db="EMBL/GenBank/DDBJ databases">
        <authorList>
            <person name="Varghese N."/>
            <person name="Submissions S."/>
        </authorList>
    </citation>
    <scope>NUCLEOTIDE SEQUENCE [LARGE SCALE GENOMIC DNA]</scope>
    <source>
        <strain evidence="2 4">DSM 9789</strain>
    </source>
</reference>
<dbReference type="InParanoid" id="Q6L1Z8"/>
<name>Q6L1Z8_PICTO</name>
<dbReference type="EMBL" id="AE017261">
    <property type="protein sequence ID" value="AAT43004.1"/>
    <property type="molecule type" value="Genomic_DNA"/>
</dbReference>
<dbReference type="HOGENOM" id="CLU_114057_1_1_2"/>
<dbReference type="GeneID" id="2844253"/>
<dbReference type="Pfam" id="PF02566">
    <property type="entry name" value="OsmC"/>
    <property type="match status" value="1"/>
</dbReference>
<dbReference type="EMBL" id="FWYE01000001">
    <property type="protein sequence ID" value="SMD30694.1"/>
    <property type="molecule type" value="Genomic_DNA"/>
</dbReference>
<evidence type="ECO:0000313" key="3">
    <source>
        <dbReference type="Proteomes" id="UP000000438"/>
    </source>
</evidence>
<evidence type="ECO:0000313" key="4">
    <source>
        <dbReference type="Proteomes" id="UP000192315"/>
    </source>
</evidence>
<accession>A0A8G2FWD8</accession>
<organism evidence="1 3">
    <name type="scientific">Picrophilus torridus (strain ATCC 700027 / DSM 9790 / JCM 10055 / NBRC 100828 / KAW 2/3)</name>
    <dbReference type="NCBI Taxonomy" id="1122961"/>
    <lineage>
        <taxon>Archaea</taxon>
        <taxon>Methanobacteriati</taxon>
        <taxon>Thermoplasmatota</taxon>
        <taxon>Thermoplasmata</taxon>
        <taxon>Thermoplasmatales</taxon>
        <taxon>Picrophilaceae</taxon>
        <taxon>Picrophilus</taxon>
    </lineage>
</organism>
<reference evidence="1" key="2">
    <citation type="submission" date="2004-02" db="EMBL/GenBank/DDBJ databases">
        <authorList>
            <person name="Fuetterer O."/>
            <person name="Angelov A."/>
            <person name="Liesegang H."/>
            <person name="Gottschalk G."/>
            <person name="Schleper C."/>
            <person name="Schepers B."/>
            <person name="Dock C."/>
            <person name="Antranikian G."/>
            <person name="Liebl W."/>
        </authorList>
    </citation>
    <scope>NUCLEOTIDE SEQUENCE</scope>
    <source>
        <strain evidence="1">DSM 9790</strain>
    </source>
</reference>
<dbReference type="Proteomes" id="UP000192315">
    <property type="component" value="Unassembled WGS sequence"/>
</dbReference>
<proteinExistence type="predicted"/>
<dbReference type="KEGG" id="pto:PTO0419"/>
<dbReference type="SUPFAM" id="SSF82784">
    <property type="entry name" value="OsmC-like"/>
    <property type="match status" value="1"/>
</dbReference>
<dbReference type="PaxDb" id="263820-PTO0419"/>
<dbReference type="AlphaFoldDB" id="Q6L1Z8"/>
<dbReference type="PANTHER" id="PTHR34352:SF1">
    <property type="entry name" value="PROTEIN YHFA"/>
    <property type="match status" value="1"/>
</dbReference>
<dbReference type="STRING" id="263820.PTO0419"/>
<dbReference type="InterPro" id="IPR036102">
    <property type="entry name" value="OsmC/Ohrsf"/>
</dbReference>
<protein>
    <submittedName>
        <fullName evidence="1">OsmC-like protein</fullName>
    </submittedName>
    <submittedName>
        <fullName evidence="2">Putative redox protein</fullName>
    </submittedName>
</protein>
<dbReference type="OrthoDB" id="84927at2157"/>
<dbReference type="Proteomes" id="UP000000438">
    <property type="component" value="Chromosome"/>
</dbReference>
<gene>
    <name evidence="1" type="ordered locus">PTO0419</name>
    <name evidence="2" type="ORF">SAMN02745355_0588</name>
</gene>
<dbReference type="Gene3D" id="3.30.300.20">
    <property type="match status" value="1"/>
</dbReference>
<dbReference type="InterPro" id="IPR003718">
    <property type="entry name" value="OsmC/Ohr_fam"/>
</dbReference>
<sequence>MKVSFKFDPDTGFISDDEKSPVSIKNSIINNDSHHSPTELLMLAMGSCTSDDVLNILKKMRQNVKNYRCEIEGEKRDEHPRILRYAVIHYIFEGDIDPESARKAIELSLEKYCSVSIMAKRGGVDVSYYYTINNIDYH</sequence>
<dbReference type="RefSeq" id="WP_011177220.1">
    <property type="nucleotide sequence ID" value="NC_005877.1"/>
</dbReference>
<dbReference type="PANTHER" id="PTHR34352">
    <property type="entry name" value="PROTEIN YHFA"/>
    <property type="match status" value="1"/>
</dbReference>
<accession>Q6L1Z8</accession>
<evidence type="ECO:0000313" key="1">
    <source>
        <dbReference type="EMBL" id="AAT43004.1"/>
    </source>
</evidence>
<evidence type="ECO:0000313" key="2">
    <source>
        <dbReference type="EMBL" id="SMD30694.1"/>
    </source>
</evidence>
<reference evidence="1 3" key="1">
    <citation type="journal article" date="2004" name="Proc. Natl. Acad. Sci. U.S.A.">
        <title>Genome sequence of Picrophilus torridus and its implications for life around pH 0.</title>
        <authorList>
            <person name="Futterer O."/>
            <person name="Angelov A."/>
            <person name="Liesegang H."/>
            <person name="Gottschalk G."/>
            <person name="Schleper C."/>
            <person name="Schepers B."/>
            <person name="Dock C."/>
            <person name="Antranikian G."/>
            <person name="Liebl W."/>
        </authorList>
    </citation>
    <scope>NUCLEOTIDE SEQUENCE [LARGE SCALE GENOMIC DNA]</scope>
    <source>
        <strain evidence="3">ATCC 700027 / DSM 9790 / JCM 10055 / NBRC 100828</strain>
        <strain evidence="1">DSM 9790</strain>
    </source>
</reference>
<keyword evidence="4" id="KW-1185">Reference proteome</keyword>
<dbReference type="eggNOG" id="arCOG03685">
    <property type="taxonomic scope" value="Archaea"/>
</dbReference>
<dbReference type="InterPro" id="IPR015946">
    <property type="entry name" value="KH_dom-like_a/b"/>
</dbReference>